<sequence length="312" mass="35568">MIRSSFTKLKPSLFFRQVRHAEVVNTPASIFFGGHHNNWDRINRIANEASRVKIDYDSKYAFKLKLAAEKRGLSSVNELKKDVLSRKTDSQPPPPPLPPLPPQQPNTKQVPSPSSPKVVSENQKTEMKYESSAPTLDKIVKLDLLAKESKESISKIWTQHYADKDGITAVIPVDAYAKMYQISQKYPLFILPMPRDTGLEFFFLQFQAHQCNITSLLEYKTKGEKARPFLTITHYPELADTKGIVLMRGEINDNPKKMISTANAQFLAFAVQQFYSTNNPTSVKLVETFNVSPEEFNYQDLIKEMENIIPLQ</sequence>
<evidence type="ECO:0000256" key="4">
    <source>
        <dbReference type="ARBA" id="ARBA00023128"/>
    </source>
</evidence>
<dbReference type="AlphaFoldDB" id="S2J8N8"/>
<dbReference type="eggNOG" id="KOG3281">
    <property type="taxonomic scope" value="Eukaryota"/>
</dbReference>
<evidence type="ECO:0000256" key="1">
    <source>
        <dbReference type="ARBA" id="ARBA00004173"/>
    </source>
</evidence>
<dbReference type="STRING" id="1220926.S2J8N8"/>
<organism evidence="6 7">
    <name type="scientific">Mucor circinelloides f. circinelloides (strain 1006PhL)</name>
    <name type="common">Mucormycosis agent</name>
    <name type="synonym">Calyptromyces circinelloides</name>
    <dbReference type="NCBI Taxonomy" id="1220926"/>
    <lineage>
        <taxon>Eukaryota</taxon>
        <taxon>Fungi</taxon>
        <taxon>Fungi incertae sedis</taxon>
        <taxon>Mucoromycota</taxon>
        <taxon>Mucoromycotina</taxon>
        <taxon>Mucoromycetes</taxon>
        <taxon>Mucorales</taxon>
        <taxon>Mucorineae</taxon>
        <taxon>Mucoraceae</taxon>
        <taxon>Mucor</taxon>
    </lineage>
</organism>
<evidence type="ECO:0000313" key="7">
    <source>
        <dbReference type="Proteomes" id="UP000014254"/>
    </source>
</evidence>
<dbReference type="VEuPathDB" id="FungiDB:HMPREF1544_06749"/>
<dbReference type="Pfam" id="PF06644">
    <property type="entry name" value="ATP11"/>
    <property type="match status" value="1"/>
</dbReference>
<evidence type="ECO:0000313" key="6">
    <source>
        <dbReference type="EMBL" id="EPB86481.1"/>
    </source>
</evidence>
<dbReference type="PANTHER" id="PTHR13126">
    <property type="entry name" value="CHAPERONE ATP11"/>
    <property type="match status" value="1"/>
</dbReference>
<reference evidence="7" key="1">
    <citation type="submission" date="2013-05" db="EMBL/GenBank/DDBJ databases">
        <title>The Genome sequence of Mucor circinelloides f. circinelloides 1006PhL.</title>
        <authorList>
            <consortium name="The Broad Institute Genomics Platform"/>
            <person name="Cuomo C."/>
            <person name="Earl A."/>
            <person name="Findley K."/>
            <person name="Lee S.C."/>
            <person name="Walker B."/>
            <person name="Young S."/>
            <person name="Zeng Q."/>
            <person name="Gargeya S."/>
            <person name="Fitzgerald M."/>
            <person name="Haas B."/>
            <person name="Abouelleil A."/>
            <person name="Allen A.W."/>
            <person name="Alvarado L."/>
            <person name="Arachchi H.M."/>
            <person name="Berlin A.M."/>
            <person name="Chapman S.B."/>
            <person name="Gainer-Dewar J."/>
            <person name="Goldberg J."/>
            <person name="Griggs A."/>
            <person name="Gujja S."/>
            <person name="Hansen M."/>
            <person name="Howarth C."/>
            <person name="Imamovic A."/>
            <person name="Ireland A."/>
            <person name="Larimer J."/>
            <person name="McCowan C."/>
            <person name="Murphy C."/>
            <person name="Pearson M."/>
            <person name="Poon T.W."/>
            <person name="Priest M."/>
            <person name="Roberts A."/>
            <person name="Saif S."/>
            <person name="Shea T."/>
            <person name="Sisk P."/>
            <person name="Sykes S."/>
            <person name="Wortman J."/>
            <person name="Nusbaum C."/>
            <person name="Birren B."/>
        </authorList>
    </citation>
    <scope>NUCLEOTIDE SEQUENCE [LARGE SCALE GENOMIC DNA]</scope>
    <source>
        <strain evidence="7">1006PhL</strain>
    </source>
</reference>
<dbReference type="InParanoid" id="S2J8N8"/>
<dbReference type="Proteomes" id="UP000014254">
    <property type="component" value="Unassembled WGS sequence"/>
</dbReference>
<dbReference type="PANTHER" id="PTHR13126:SF0">
    <property type="entry name" value="ATP SYNTHASE MITOCHONDRIAL F1 COMPLEX ASSEMBLY FACTOR 1"/>
    <property type="match status" value="1"/>
</dbReference>
<evidence type="ECO:0000256" key="3">
    <source>
        <dbReference type="ARBA" id="ARBA00022946"/>
    </source>
</evidence>
<proteinExistence type="inferred from homology"/>
<keyword evidence="3" id="KW-0809">Transit peptide</keyword>
<feature type="compositionally biased region" description="Low complexity" evidence="5">
    <location>
        <begin position="110"/>
        <end position="120"/>
    </location>
</feature>
<dbReference type="InterPro" id="IPR010591">
    <property type="entry name" value="ATP11"/>
</dbReference>
<evidence type="ECO:0000256" key="5">
    <source>
        <dbReference type="SAM" id="MobiDB-lite"/>
    </source>
</evidence>
<dbReference type="FunCoup" id="S2J8N8">
    <property type="interactions" value="312"/>
</dbReference>
<dbReference type="OrthoDB" id="16535at2759"/>
<name>S2J8N8_MUCC1</name>
<evidence type="ECO:0000256" key="2">
    <source>
        <dbReference type="ARBA" id="ARBA00009116"/>
    </source>
</evidence>
<comment type="subcellular location">
    <subcellularLocation>
        <location evidence="1">Mitochondrion</location>
    </subcellularLocation>
</comment>
<dbReference type="OMA" id="FEMQFLE"/>
<dbReference type="EMBL" id="KE123988">
    <property type="protein sequence ID" value="EPB86481.1"/>
    <property type="molecule type" value="Genomic_DNA"/>
</dbReference>
<evidence type="ECO:0008006" key="8">
    <source>
        <dbReference type="Google" id="ProtNLM"/>
    </source>
</evidence>
<dbReference type="GO" id="GO:0005739">
    <property type="term" value="C:mitochondrion"/>
    <property type="evidence" value="ECO:0007669"/>
    <property type="project" value="UniProtKB-SubCell"/>
</dbReference>
<feature type="compositionally biased region" description="Pro residues" evidence="5">
    <location>
        <begin position="91"/>
        <end position="104"/>
    </location>
</feature>
<keyword evidence="7" id="KW-1185">Reference proteome</keyword>
<comment type="similarity">
    <text evidence="2">Belongs to the ATP11 family.</text>
</comment>
<dbReference type="GO" id="GO:0033615">
    <property type="term" value="P:mitochondrial proton-transporting ATP synthase complex assembly"/>
    <property type="evidence" value="ECO:0007669"/>
    <property type="project" value="TreeGrafter"/>
</dbReference>
<keyword evidence="4" id="KW-0496">Mitochondrion</keyword>
<protein>
    <recommendedName>
        <fullName evidence="8">ATP synthase mitochondrial F1 complex assembly factor 1</fullName>
    </recommendedName>
</protein>
<accession>S2J8N8</accession>
<feature type="region of interest" description="Disordered" evidence="5">
    <location>
        <begin position="83"/>
        <end position="130"/>
    </location>
</feature>
<gene>
    <name evidence="6" type="ORF">HMPREF1544_06749</name>
</gene>